<keyword evidence="1 3" id="KW-0808">Transferase</keyword>
<evidence type="ECO:0000313" key="3">
    <source>
        <dbReference type="EMBL" id="KKS90191.1"/>
    </source>
</evidence>
<organism evidence="3 4">
    <name type="scientific">Candidatus Woesebacteria bacterium GW2011_GWA1_43_12</name>
    <dbReference type="NCBI Taxonomy" id="1618557"/>
    <lineage>
        <taxon>Bacteria</taxon>
        <taxon>Candidatus Woeseibacteriota</taxon>
    </lineage>
</organism>
<reference evidence="3 4" key="1">
    <citation type="journal article" date="2015" name="Nature">
        <title>rRNA introns, odd ribosomes, and small enigmatic genomes across a large radiation of phyla.</title>
        <authorList>
            <person name="Brown C.T."/>
            <person name="Hug L.A."/>
            <person name="Thomas B.C."/>
            <person name="Sharon I."/>
            <person name="Castelle C.J."/>
            <person name="Singh A."/>
            <person name="Wilkins M.J."/>
            <person name="Williams K.H."/>
            <person name="Banfield J.F."/>
        </authorList>
    </citation>
    <scope>NUCLEOTIDE SEQUENCE [LARGE SCALE GENOMIC DNA]</scope>
</reference>
<comment type="caution">
    <text evidence="3">The sequence shown here is derived from an EMBL/GenBank/DDBJ whole genome shotgun (WGS) entry which is preliminary data.</text>
</comment>
<dbReference type="GO" id="GO:0009103">
    <property type="term" value="P:lipopolysaccharide biosynthetic process"/>
    <property type="evidence" value="ECO:0007669"/>
    <property type="project" value="TreeGrafter"/>
</dbReference>
<dbReference type="EMBL" id="LCFI01000007">
    <property type="protein sequence ID" value="KKS90191.1"/>
    <property type="molecule type" value="Genomic_DNA"/>
</dbReference>
<feature type="domain" description="Glycosyl transferase family 1" evidence="2">
    <location>
        <begin position="210"/>
        <end position="343"/>
    </location>
</feature>
<evidence type="ECO:0000313" key="4">
    <source>
        <dbReference type="Proteomes" id="UP000034669"/>
    </source>
</evidence>
<dbReference type="GO" id="GO:0016757">
    <property type="term" value="F:glycosyltransferase activity"/>
    <property type="evidence" value="ECO:0007669"/>
    <property type="project" value="InterPro"/>
</dbReference>
<name>A0A0G1F4V0_9BACT</name>
<dbReference type="PANTHER" id="PTHR46401:SF2">
    <property type="entry name" value="GLYCOSYLTRANSFERASE WBBK-RELATED"/>
    <property type="match status" value="1"/>
</dbReference>
<dbReference type="InterPro" id="IPR001296">
    <property type="entry name" value="Glyco_trans_1"/>
</dbReference>
<evidence type="ECO:0000256" key="1">
    <source>
        <dbReference type="ARBA" id="ARBA00022679"/>
    </source>
</evidence>
<evidence type="ECO:0000259" key="2">
    <source>
        <dbReference type="Pfam" id="PF00534"/>
    </source>
</evidence>
<dbReference type="SUPFAM" id="SSF53756">
    <property type="entry name" value="UDP-Glycosyltransferase/glycogen phosphorylase"/>
    <property type="match status" value="1"/>
</dbReference>
<accession>A0A0G1F4V0</accession>
<proteinExistence type="predicted"/>
<sequence>MKVGFVSFRIAGTDGVSLEAERWRTILTRMGHEVTFVAGELDRSGLLIPELHFFHPDVVRAHQMVVDNNVNYKKIEKEIFAMAGVIEGKLREQFRRFKFEKLVVANAFSLPMHFPLAVALERVIAEYRIPTVSRNHDFWWERPRYLKSHCFEFFKRWFPPANPLITHVTINSLAQKELKFRRGLESTVVWDSFDFAGRAKKQDAYSGHFREDFGLGKKDIIFLQATRIVQRKQIELAVELVEKLNDSRVVLVLAGRDGDESGDYLQKIKRLAKKAGIRHKFIEKWVNGTRKIKEGKRVYTLWDCFANCDWVTYPSETEGFGNQFVEAVYFKKPIVVNRYPVYKADIEPLGFETVTINGKIARGQIDKTRRWMEDSTGTTKIVEKNFALGVKYFAFEVVEKKLEGLGF</sequence>
<dbReference type="AlphaFoldDB" id="A0A0G1F4V0"/>
<dbReference type="Gene3D" id="3.40.50.2000">
    <property type="entry name" value="Glycogen Phosphorylase B"/>
    <property type="match status" value="2"/>
</dbReference>
<dbReference type="Pfam" id="PF00534">
    <property type="entry name" value="Glycos_transf_1"/>
    <property type="match status" value="1"/>
</dbReference>
<dbReference type="Proteomes" id="UP000034669">
    <property type="component" value="Unassembled WGS sequence"/>
</dbReference>
<dbReference type="PANTHER" id="PTHR46401">
    <property type="entry name" value="GLYCOSYLTRANSFERASE WBBK-RELATED"/>
    <property type="match status" value="1"/>
</dbReference>
<gene>
    <name evidence="3" type="ORF">UV66_C0007G0003</name>
</gene>
<protein>
    <submittedName>
        <fullName evidence="3">Glycosyl transferase group 1</fullName>
    </submittedName>
</protein>